<evidence type="ECO:0000313" key="2">
    <source>
        <dbReference type="Proteomes" id="UP001064489"/>
    </source>
</evidence>
<proteinExistence type="predicted"/>
<reference evidence="1 2" key="1">
    <citation type="journal article" date="2022" name="Plant J.">
        <title>Strategies of tolerance reflected in two North American maple genomes.</title>
        <authorList>
            <person name="McEvoy S.L."/>
            <person name="Sezen U.U."/>
            <person name="Trouern-Trend A."/>
            <person name="McMahon S.M."/>
            <person name="Schaberg P.G."/>
            <person name="Yang J."/>
            <person name="Wegrzyn J.L."/>
            <person name="Swenson N.G."/>
        </authorList>
    </citation>
    <scope>NUCLEOTIDE SEQUENCE [LARGE SCALE GENOMIC DNA]</scope>
    <source>
        <strain evidence="1">91603</strain>
    </source>
</reference>
<evidence type="ECO:0000313" key="1">
    <source>
        <dbReference type="EMBL" id="KAI9198030.1"/>
    </source>
</evidence>
<protein>
    <submittedName>
        <fullName evidence="1">Uncharacterized protein</fullName>
    </submittedName>
</protein>
<organism evidence="1 2">
    <name type="scientific">Acer negundo</name>
    <name type="common">Box elder</name>
    <dbReference type="NCBI Taxonomy" id="4023"/>
    <lineage>
        <taxon>Eukaryota</taxon>
        <taxon>Viridiplantae</taxon>
        <taxon>Streptophyta</taxon>
        <taxon>Embryophyta</taxon>
        <taxon>Tracheophyta</taxon>
        <taxon>Spermatophyta</taxon>
        <taxon>Magnoliopsida</taxon>
        <taxon>eudicotyledons</taxon>
        <taxon>Gunneridae</taxon>
        <taxon>Pentapetalae</taxon>
        <taxon>rosids</taxon>
        <taxon>malvids</taxon>
        <taxon>Sapindales</taxon>
        <taxon>Sapindaceae</taxon>
        <taxon>Hippocastanoideae</taxon>
        <taxon>Acereae</taxon>
        <taxon>Acer</taxon>
    </lineage>
</organism>
<gene>
    <name evidence="1" type="ORF">LWI28_008861</name>
</gene>
<accession>A0AAD5JPP4</accession>
<name>A0AAD5JPP4_ACENE</name>
<dbReference type="Proteomes" id="UP001064489">
    <property type="component" value="Chromosome 13"/>
</dbReference>
<comment type="caution">
    <text evidence="1">The sequence shown here is derived from an EMBL/GenBank/DDBJ whole genome shotgun (WGS) entry which is preliminary data.</text>
</comment>
<dbReference type="AlphaFoldDB" id="A0AAD5JPP4"/>
<dbReference type="EMBL" id="JAJSOW010000002">
    <property type="protein sequence ID" value="KAI9198030.1"/>
    <property type="molecule type" value="Genomic_DNA"/>
</dbReference>
<keyword evidence="2" id="KW-1185">Reference proteome</keyword>
<sequence length="185" mass="21395">MVGHYGRNKTLKQYFRWVAKVYLESQFLQRMEQLKNINPEAAQYVTDAGIERWARAYSPRKRYNIMSTNIAEAISNAIKECKELPIAGVINYIKGVLQSWFYDRRTSALKLTTQLTKAADVAIGVKDEKARYMRIYPITFYTFIEPTRSVMYVRTTAEKEADNDVGVLLTETMASNLANKEVFDH</sequence>